<evidence type="ECO:0000256" key="1">
    <source>
        <dbReference type="ARBA" id="ARBA00022448"/>
    </source>
</evidence>
<keyword evidence="6" id="KW-0997">Cell inner membrane</keyword>
<dbReference type="NCBIfam" id="TIGR01947">
    <property type="entry name" value="rnfG"/>
    <property type="match status" value="1"/>
</dbReference>
<dbReference type="PANTHER" id="PTHR36118">
    <property type="entry name" value="ION-TRANSLOCATING OXIDOREDUCTASE COMPLEX SUBUNIT G"/>
    <property type="match status" value="1"/>
</dbReference>
<dbReference type="PANTHER" id="PTHR36118:SF1">
    <property type="entry name" value="ION-TRANSLOCATING OXIDOREDUCTASE COMPLEX SUBUNIT G"/>
    <property type="match status" value="1"/>
</dbReference>
<keyword evidence="3 6" id="KW-0285">Flavoprotein</keyword>
<comment type="function">
    <text evidence="6">Part of a membrane-bound complex that couples electron transfer with translocation of ions across the membrane.</text>
</comment>
<evidence type="ECO:0000256" key="3">
    <source>
        <dbReference type="ARBA" id="ARBA00022630"/>
    </source>
</evidence>
<dbReference type="GO" id="GO:0005886">
    <property type="term" value="C:plasma membrane"/>
    <property type="evidence" value="ECO:0007669"/>
    <property type="project" value="UniProtKB-SubCell"/>
</dbReference>
<gene>
    <name evidence="6" type="primary">rnfG</name>
    <name evidence="8" type="ORF">SAMN05660964_02831</name>
</gene>
<keyword evidence="2 6" id="KW-0597">Phosphoprotein</keyword>
<dbReference type="STRING" id="525918.SAMN05660964_02831"/>
<dbReference type="InterPro" id="IPR010209">
    <property type="entry name" value="Ion_transpt_RnfG/RsxG"/>
</dbReference>
<dbReference type="OrthoDB" id="9794010at2"/>
<keyword evidence="6" id="KW-0472">Membrane</keyword>
<dbReference type="AlphaFoldDB" id="A0A1H4F501"/>
<accession>A0A1H4F501</accession>
<keyword evidence="4 6" id="KW-0288">FMN</keyword>
<feature type="modified residue" description="FMN phosphoryl threonine" evidence="6">
    <location>
        <position position="186"/>
    </location>
</feature>
<evidence type="ECO:0000313" key="9">
    <source>
        <dbReference type="Proteomes" id="UP000199397"/>
    </source>
</evidence>
<feature type="domain" description="FMN-binding" evidence="7">
    <location>
        <begin position="101"/>
        <end position="203"/>
    </location>
</feature>
<evidence type="ECO:0000313" key="8">
    <source>
        <dbReference type="EMBL" id="SEA92007.1"/>
    </source>
</evidence>
<comment type="subcellular location">
    <subcellularLocation>
        <location evidence="6">Cell inner membrane</location>
        <topology evidence="6">Single-pass membrane protein</topology>
    </subcellularLocation>
</comment>
<reference evidence="8 9" key="1">
    <citation type="submission" date="2016-10" db="EMBL/GenBank/DDBJ databases">
        <authorList>
            <person name="de Groot N.N."/>
        </authorList>
    </citation>
    <scope>NUCLEOTIDE SEQUENCE [LARGE SCALE GENOMIC DNA]</scope>
    <source>
        <strain evidence="8 9">DSM 21228</strain>
    </source>
</reference>
<keyword evidence="9" id="KW-1185">Reference proteome</keyword>
<keyword evidence="1 6" id="KW-0813">Transport</keyword>
<dbReference type="PIRSF" id="PIRSF006091">
    <property type="entry name" value="E_trnsport_RnfG"/>
    <property type="match status" value="1"/>
</dbReference>
<dbReference type="GO" id="GO:0010181">
    <property type="term" value="F:FMN binding"/>
    <property type="evidence" value="ECO:0007669"/>
    <property type="project" value="InterPro"/>
</dbReference>
<dbReference type="HAMAP" id="MF_00479">
    <property type="entry name" value="RsxG_RnfG"/>
    <property type="match status" value="1"/>
</dbReference>
<evidence type="ECO:0000256" key="2">
    <source>
        <dbReference type="ARBA" id="ARBA00022553"/>
    </source>
</evidence>
<dbReference type="SMART" id="SM00900">
    <property type="entry name" value="FMN_bind"/>
    <property type="match status" value="1"/>
</dbReference>
<protein>
    <recommendedName>
        <fullName evidence="6">Ion-translocating oxidoreductase complex subunit G</fullName>
        <ecNumber evidence="6">7.-.-.-</ecNumber>
    </recommendedName>
    <alternativeName>
        <fullName evidence="6">Rnf electron transport complex subunit G</fullName>
    </alternativeName>
</protein>
<dbReference type="EC" id="7.-.-.-" evidence="6"/>
<keyword evidence="6" id="KW-1278">Translocase</keyword>
<dbReference type="RefSeq" id="WP_093069663.1">
    <property type="nucleotide sequence ID" value="NZ_FNQP01000018.1"/>
</dbReference>
<keyword evidence="5 6" id="KW-0249">Electron transport</keyword>
<evidence type="ECO:0000256" key="4">
    <source>
        <dbReference type="ARBA" id="ARBA00022643"/>
    </source>
</evidence>
<dbReference type="GO" id="GO:0009055">
    <property type="term" value="F:electron transfer activity"/>
    <property type="evidence" value="ECO:0007669"/>
    <property type="project" value="InterPro"/>
</dbReference>
<dbReference type="GO" id="GO:0022900">
    <property type="term" value="P:electron transport chain"/>
    <property type="evidence" value="ECO:0007669"/>
    <property type="project" value="UniProtKB-UniRule"/>
</dbReference>
<comment type="cofactor">
    <cofactor evidence="6">
        <name>FMN</name>
        <dbReference type="ChEBI" id="CHEBI:58210"/>
    </cofactor>
</comment>
<dbReference type="InterPro" id="IPR007329">
    <property type="entry name" value="FMN-bd"/>
</dbReference>
<dbReference type="EMBL" id="FNQP01000018">
    <property type="protein sequence ID" value="SEA92007.1"/>
    <property type="molecule type" value="Genomic_DNA"/>
</dbReference>
<proteinExistence type="inferred from homology"/>
<dbReference type="Proteomes" id="UP000199397">
    <property type="component" value="Unassembled WGS sequence"/>
</dbReference>
<evidence type="ECO:0000256" key="6">
    <source>
        <dbReference type="HAMAP-Rule" id="MF_00479"/>
    </source>
</evidence>
<keyword evidence="6" id="KW-1133">Transmembrane helix</keyword>
<evidence type="ECO:0000256" key="5">
    <source>
        <dbReference type="ARBA" id="ARBA00022982"/>
    </source>
</evidence>
<comment type="similarity">
    <text evidence="6">Belongs to the RnfG family.</text>
</comment>
<evidence type="ECO:0000259" key="7">
    <source>
        <dbReference type="SMART" id="SM00900"/>
    </source>
</evidence>
<keyword evidence="6" id="KW-1003">Cell membrane</keyword>
<name>A0A1H4F501_9GAMM</name>
<comment type="subunit">
    <text evidence="6">The complex is composed of six subunits: RnfA, RnfB, RnfC, RnfD, RnfE and RnfG.</text>
</comment>
<organism evidence="8 9">
    <name type="scientific">Thiothrix caldifontis</name>
    <dbReference type="NCBI Taxonomy" id="525918"/>
    <lineage>
        <taxon>Bacteria</taxon>
        <taxon>Pseudomonadati</taxon>
        <taxon>Pseudomonadota</taxon>
        <taxon>Gammaproteobacteria</taxon>
        <taxon>Thiotrichales</taxon>
        <taxon>Thiotrichaceae</taxon>
        <taxon>Thiothrix</taxon>
    </lineage>
</organism>
<sequence length="219" mass="22834">MSGRNSTAMIATLGFVTALSGFLIVTVFQATKPAIEENKRLAIQKTVLEVIKGATADKHFIINEKGELLEAVPGMKGINVYAGYDAQGKLVGVAAEGSAQGYSGSVDTIYAYTPACECITGIKVIKQTETPGLGDKVITDKHFVANFDKLEAKVNAAGDALANAIVAVKHGAKQNPWEIDAISGATISSKAIAKGLNNSAQDVLPKVVPLLPQIEGAQP</sequence>
<dbReference type="Pfam" id="PF04205">
    <property type="entry name" value="FMN_bind"/>
    <property type="match status" value="1"/>
</dbReference>
<keyword evidence="6" id="KW-0812">Transmembrane</keyword>